<proteinExistence type="predicted"/>
<accession>S9QMR5</accession>
<feature type="region of interest" description="Disordered" evidence="1">
    <location>
        <begin position="166"/>
        <end position="185"/>
    </location>
</feature>
<organism evidence="3 4">
    <name type="scientific">Rubellimicrobium thermophilum DSM 16684</name>
    <dbReference type="NCBI Taxonomy" id="1123069"/>
    <lineage>
        <taxon>Bacteria</taxon>
        <taxon>Pseudomonadati</taxon>
        <taxon>Pseudomonadota</taxon>
        <taxon>Alphaproteobacteria</taxon>
        <taxon>Rhodobacterales</taxon>
        <taxon>Roseobacteraceae</taxon>
        <taxon>Rubellimicrobium</taxon>
    </lineage>
</organism>
<gene>
    <name evidence="3" type="ORF">ruthe_03207</name>
</gene>
<name>S9QMR5_9RHOB</name>
<feature type="region of interest" description="Disordered" evidence="1">
    <location>
        <begin position="56"/>
        <end position="96"/>
    </location>
</feature>
<dbReference type="OrthoDB" id="7666115at2"/>
<evidence type="ECO:0000256" key="2">
    <source>
        <dbReference type="SAM" id="SignalP"/>
    </source>
</evidence>
<reference evidence="3 4" key="1">
    <citation type="journal article" date="2013" name="Stand. Genomic Sci.">
        <title>Genome sequence of the reddish-pigmented Rubellimicrobium thermophilum type strain (DSM 16684(T)), a member of the Roseobacter clade.</title>
        <authorList>
            <person name="Fiebig A."/>
            <person name="Riedel T."/>
            <person name="Gronow S."/>
            <person name="Petersen J."/>
            <person name="Klenk H.P."/>
            <person name="Goker M."/>
        </authorList>
    </citation>
    <scope>NUCLEOTIDE SEQUENCE [LARGE SCALE GENOMIC DNA]</scope>
    <source>
        <strain evidence="3 4">DSM 16684</strain>
    </source>
</reference>
<feature type="chain" id="PRO_5004568065" evidence="2">
    <location>
        <begin position="25"/>
        <end position="209"/>
    </location>
</feature>
<dbReference type="Proteomes" id="UP000015346">
    <property type="component" value="Unassembled WGS sequence"/>
</dbReference>
<evidence type="ECO:0000256" key="1">
    <source>
        <dbReference type="SAM" id="MobiDB-lite"/>
    </source>
</evidence>
<dbReference type="RefSeq" id="WP_021099261.1">
    <property type="nucleotide sequence ID" value="NZ_KE557325.1"/>
</dbReference>
<dbReference type="EMBL" id="AOLV01000039">
    <property type="protein sequence ID" value="EPX82746.1"/>
    <property type="molecule type" value="Genomic_DNA"/>
</dbReference>
<dbReference type="HOGENOM" id="CLU_1314630_0_0_5"/>
<feature type="signal peptide" evidence="2">
    <location>
        <begin position="1"/>
        <end position="24"/>
    </location>
</feature>
<keyword evidence="4" id="KW-1185">Reference proteome</keyword>
<evidence type="ECO:0000313" key="3">
    <source>
        <dbReference type="EMBL" id="EPX82746.1"/>
    </source>
</evidence>
<dbReference type="AlphaFoldDB" id="S9QMR5"/>
<comment type="caution">
    <text evidence="3">The sequence shown here is derived from an EMBL/GenBank/DDBJ whole genome shotgun (WGS) entry which is preliminary data.</text>
</comment>
<sequence length="209" mass="20871">MTCLRKGLPAILPILLAVVPAAGAAQPGHGHPGHGHGGPSVVARLAAQGGCPPGLARHDPACLPPGQQTGRQAVRDRGGDSGRGTLHLVRGEREQREAERAVALIGALLGLALLQQHREAGTEPAAVPDPAPDPAPSGLAPATLAIARIPARPAWVEAAARAMTGPADAEPLPIPPPPPAAASVPEPTIVDITGLFDRPLPSGAAAGSD</sequence>
<evidence type="ECO:0000313" key="4">
    <source>
        <dbReference type="Proteomes" id="UP000015346"/>
    </source>
</evidence>
<keyword evidence="2" id="KW-0732">Signal</keyword>
<protein>
    <submittedName>
        <fullName evidence="3">Uncharacterized protein</fullName>
    </submittedName>
</protein>